<keyword evidence="4 5" id="KW-0077">Bacteriochlorophyll biosynthesis</keyword>
<feature type="transmembrane region" description="Helical" evidence="6">
    <location>
        <begin position="26"/>
        <end position="50"/>
    </location>
</feature>
<dbReference type="Pfam" id="PF05398">
    <property type="entry name" value="PufQ"/>
    <property type="match status" value="1"/>
</dbReference>
<evidence type="ECO:0000256" key="2">
    <source>
        <dbReference type="ARBA" id="ARBA00022531"/>
    </source>
</evidence>
<proteinExistence type="inferred from homology"/>
<keyword evidence="2 5" id="KW-0602">Photosynthesis</keyword>
<evidence type="ECO:0000256" key="1">
    <source>
        <dbReference type="ARBA" id="ARBA00003128"/>
    </source>
</evidence>
<protein>
    <recommendedName>
        <fullName evidence="5">Protein pufQ</fullName>
    </recommendedName>
</protein>
<evidence type="ECO:0000256" key="6">
    <source>
        <dbReference type="SAM" id="Phobius"/>
    </source>
</evidence>
<dbReference type="EMBL" id="CP034328">
    <property type="protein sequence ID" value="AZL60715.1"/>
    <property type="molecule type" value="Genomic_DNA"/>
</dbReference>
<organism evidence="7 8">
    <name type="scientific">Tabrizicola piscis</name>
    <dbReference type="NCBI Taxonomy" id="2494374"/>
    <lineage>
        <taxon>Bacteria</taxon>
        <taxon>Pseudomonadati</taxon>
        <taxon>Pseudomonadota</taxon>
        <taxon>Alphaproteobacteria</taxon>
        <taxon>Rhodobacterales</taxon>
        <taxon>Paracoccaceae</taxon>
        <taxon>Tabrizicola</taxon>
    </lineage>
</organism>
<evidence type="ECO:0000313" key="8">
    <source>
        <dbReference type="Proteomes" id="UP000282002"/>
    </source>
</evidence>
<keyword evidence="6" id="KW-0812">Transmembrane</keyword>
<comment type="function">
    <text evidence="1 5">Required for bacteriochlorophyll biosynthesis. Directly involved in the assembly of both the B875 and B800-850 pigment-protein complexes.</text>
</comment>
<reference evidence="7 8" key="1">
    <citation type="submission" date="2018-12" db="EMBL/GenBank/DDBJ databases">
        <title>Complete genome sequencing of Tabrizicola sp. K13M18.</title>
        <authorList>
            <person name="Bae J.-W."/>
        </authorList>
    </citation>
    <scope>NUCLEOTIDE SEQUENCE [LARGE SCALE GENOMIC DNA]</scope>
    <source>
        <strain evidence="7 8">K13M18</strain>
    </source>
</reference>
<keyword evidence="6" id="KW-0472">Membrane</keyword>
<dbReference type="RefSeq" id="WP_125326927.1">
    <property type="nucleotide sequence ID" value="NZ_CP034328.1"/>
</dbReference>
<keyword evidence="6" id="KW-1133">Transmembrane helix</keyword>
<dbReference type="InterPro" id="IPR008800">
    <property type="entry name" value="PufQ_cyt-su"/>
</dbReference>
<evidence type="ECO:0000256" key="3">
    <source>
        <dbReference type="ARBA" id="ARBA00023171"/>
    </source>
</evidence>
<sequence>MSDHTAGGHDDSHGASHGHRTPRAEFYVYFSLIFMVAIPVAAIAWAIALVRDRHLPVHGPLARAWREAGAITPAIFRP</sequence>
<evidence type="ECO:0000256" key="5">
    <source>
        <dbReference type="PIRNR" id="PIRNR005825"/>
    </source>
</evidence>
<evidence type="ECO:0000256" key="4">
    <source>
        <dbReference type="ARBA" id="ARBA00023181"/>
    </source>
</evidence>
<accession>A0A3S8UB76</accession>
<keyword evidence="3 5" id="KW-0149">Chlorophyll biosynthesis</keyword>
<dbReference type="GO" id="GO:0030494">
    <property type="term" value="P:bacteriochlorophyll biosynthetic process"/>
    <property type="evidence" value="ECO:0007669"/>
    <property type="project" value="UniProtKB-KW"/>
</dbReference>
<keyword evidence="8" id="KW-1185">Reference proteome</keyword>
<comment type="similarity">
    <text evidence="5">Belongs to the pufQ family.</text>
</comment>
<gene>
    <name evidence="7" type="ORF">EI545_18960</name>
</gene>
<name>A0A3S8UB76_9RHOB</name>
<dbReference type="Proteomes" id="UP000282002">
    <property type="component" value="Chromosome"/>
</dbReference>
<dbReference type="PIRSF" id="PIRSF005825">
    <property type="entry name" value="PufQ"/>
    <property type="match status" value="1"/>
</dbReference>
<evidence type="ECO:0000313" key="7">
    <source>
        <dbReference type="EMBL" id="AZL60715.1"/>
    </source>
</evidence>
<dbReference type="KEGG" id="taw:EI545_18960"/>
<dbReference type="AlphaFoldDB" id="A0A3S8UB76"/>
<dbReference type="GO" id="GO:0015979">
    <property type="term" value="P:photosynthesis"/>
    <property type="evidence" value="ECO:0007669"/>
    <property type="project" value="UniProtKB-KW"/>
</dbReference>